<keyword evidence="3" id="KW-1185">Reference proteome</keyword>
<evidence type="ECO:0000313" key="3">
    <source>
        <dbReference type="Proteomes" id="UP000886998"/>
    </source>
</evidence>
<evidence type="ECO:0000313" key="2">
    <source>
        <dbReference type="EMBL" id="GFY59109.1"/>
    </source>
</evidence>
<dbReference type="AlphaFoldDB" id="A0A8X6XT92"/>
<dbReference type="EMBL" id="BMAV01012427">
    <property type="protein sequence ID" value="GFY59109.1"/>
    <property type="molecule type" value="Genomic_DNA"/>
</dbReference>
<accession>A0A8X6XT92</accession>
<dbReference type="Proteomes" id="UP000886998">
    <property type="component" value="Unassembled WGS sequence"/>
</dbReference>
<evidence type="ECO:0000256" key="1">
    <source>
        <dbReference type="SAM" id="MobiDB-lite"/>
    </source>
</evidence>
<feature type="region of interest" description="Disordered" evidence="1">
    <location>
        <begin position="34"/>
        <end position="68"/>
    </location>
</feature>
<reference evidence="2" key="1">
    <citation type="submission" date="2020-08" db="EMBL/GenBank/DDBJ databases">
        <title>Multicomponent nature underlies the extraordinary mechanical properties of spider dragline silk.</title>
        <authorList>
            <person name="Kono N."/>
            <person name="Nakamura H."/>
            <person name="Mori M."/>
            <person name="Yoshida Y."/>
            <person name="Ohtoshi R."/>
            <person name="Malay A.D."/>
            <person name="Moran D.A.P."/>
            <person name="Tomita M."/>
            <person name="Numata K."/>
            <person name="Arakawa K."/>
        </authorList>
    </citation>
    <scope>NUCLEOTIDE SEQUENCE</scope>
</reference>
<sequence length="118" mass="13490">MDLHCVGATYSDTVKLKHPPASLMSNAAEKSSICFQQGSDRRLSRTDGNGDIKDHGEHTGGYSSKPCASSAVKNECLKNKEKQLLGKWFFTERERENCLKHQSKKQQYKKWFKMHLRT</sequence>
<name>A0A8X6XT92_9ARAC</name>
<gene>
    <name evidence="2" type="ORF">TNIN_130281</name>
</gene>
<protein>
    <submittedName>
        <fullName evidence="2">Uncharacterized protein</fullName>
    </submittedName>
</protein>
<organism evidence="2 3">
    <name type="scientific">Trichonephila inaurata madagascariensis</name>
    <dbReference type="NCBI Taxonomy" id="2747483"/>
    <lineage>
        <taxon>Eukaryota</taxon>
        <taxon>Metazoa</taxon>
        <taxon>Ecdysozoa</taxon>
        <taxon>Arthropoda</taxon>
        <taxon>Chelicerata</taxon>
        <taxon>Arachnida</taxon>
        <taxon>Araneae</taxon>
        <taxon>Araneomorphae</taxon>
        <taxon>Entelegynae</taxon>
        <taxon>Araneoidea</taxon>
        <taxon>Nephilidae</taxon>
        <taxon>Trichonephila</taxon>
        <taxon>Trichonephila inaurata</taxon>
    </lineage>
</organism>
<proteinExistence type="predicted"/>
<feature type="compositionally biased region" description="Basic and acidic residues" evidence="1">
    <location>
        <begin position="39"/>
        <end position="58"/>
    </location>
</feature>
<comment type="caution">
    <text evidence="2">The sequence shown here is derived from an EMBL/GenBank/DDBJ whole genome shotgun (WGS) entry which is preliminary data.</text>
</comment>